<feature type="signal peptide" evidence="1">
    <location>
        <begin position="1"/>
        <end position="17"/>
    </location>
</feature>
<reference evidence="2" key="1">
    <citation type="journal article" date="2020" name="Stud. Mycol.">
        <title>101 Dothideomycetes genomes: a test case for predicting lifestyles and emergence of pathogens.</title>
        <authorList>
            <person name="Haridas S."/>
            <person name="Albert R."/>
            <person name="Binder M."/>
            <person name="Bloem J."/>
            <person name="Labutti K."/>
            <person name="Salamov A."/>
            <person name="Andreopoulos B."/>
            <person name="Baker S."/>
            <person name="Barry K."/>
            <person name="Bills G."/>
            <person name="Bluhm B."/>
            <person name="Cannon C."/>
            <person name="Castanera R."/>
            <person name="Culley D."/>
            <person name="Daum C."/>
            <person name="Ezra D."/>
            <person name="Gonzalez J."/>
            <person name="Henrissat B."/>
            <person name="Kuo A."/>
            <person name="Liang C."/>
            <person name="Lipzen A."/>
            <person name="Lutzoni F."/>
            <person name="Magnuson J."/>
            <person name="Mondo S."/>
            <person name="Nolan M."/>
            <person name="Ohm R."/>
            <person name="Pangilinan J."/>
            <person name="Park H.-J."/>
            <person name="Ramirez L."/>
            <person name="Alfaro M."/>
            <person name="Sun H."/>
            <person name="Tritt A."/>
            <person name="Yoshinaga Y."/>
            <person name="Zwiers L.-H."/>
            <person name="Turgeon B."/>
            <person name="Goodwin S."/>
            <person name="Spatafora J."/>
            <person name="Crous P."/>
            <person name="Grigoriev I."/>
        </authorList>
    </citation>
    <scope>NUCLEOTIDE SEQUENCE</scope>
    <source>
        <strain evidence="2">CBS 115976</strain>
    </source>
</reference>
<dbReference type="GO" id="GO:0016791">
    <property type="term" value="F:phosphatase activity"/>
    <property type="evidence" value="ECO:0007669"/>
    <property type="project" value="TreeGrafter"/>
</dbReference>
<dbReference type="EMBL" id="MU004232">
    <property type="protein sequence ID" value="KAF2672311.1"/>
    <property type="molecule type" value="Genomic_DNA"/>
</dbReference>
<name>A0A6A6ULB9_9PEZI</name>
<evidence type="ECO:0000256" key="1">
    <source>
        <dbReference type="SAM" id="SignalP"/>
    </source>
</evidence>
<dbReference type="Pfam" id="PF00300">
    <property type="entry name" value="His_Phos_1"/>
    <property type="match status" value="1"/>
</dbReference>
<dbReference type="SUPFAM" id="SSF53254">
    <property type="entry name" value="Phosphoglycerate mutase-like"/>
    <property type="match status" value="1"/>
</dbReference>
<gene>
    <name evidence="2" type="ORF">BT63DRAFT_477092</name>
</gene>
<protein>
    <submittedName>
        <fullName evidence="2">Phosphoglycerate mutase family protein</fullName>
    </submittedName>
</protein>
<dbReference type="Proteomes" id="UP000799302">
    <property type="component" value="Unassembled WGS sequence"/>
</dbReference>
<dbReference type="OrthoDB" id="496981at2759"/>
<dbReference type="InterPro" id="IPR013078">
    <property type="entry name" value="His_Pase_superF_clade-1"/>
</dbReference>
<dbReference type="GO" id="GO:0005737">
    <property type="term" value="C:cytoplasm"/>
    <property type="evidence" value="ECO:0007669"/>
    <property type="project" value="TreeGrafter"/>
</dbReference>
<evidence type="ECO:0000313" key="3">
    <source>
        <dbReference type="Proteomes" id="UP000799302"/>
    </source>
</evidence>
<dbReference type="InterPro" id="IPR029033">
    <property type="entry name" value="His_PPase_superfam"/>
</dbReference>
<dbReference type="Gene3D" id="3.40.50.1240">
    <property type="entry name" value="Phosphoglycerate mutase-like"/>
    <property type="match status" value="1"/>
</dbReference>
<dbReference type="AlphaFoldDB" id="A0A6A6ULB9"/>
<organism evidence="2 3">
    <name type="scientific">Microthyrium microscopicum</name>
    <dbReference type="NCBI Taxonomy" id="703497"/>
    <lineage>
        <taxon>Eukaryota</taxon>
        <taxon>Fungi</taxon>
        <taxon>Dikarya</taxon>
        <taxon>Ascomycota</taxon>
        <taxon>Pezizomycotina</taxon>
        <taxon>Dothideomycetes</taxon>
        <taxon>Dothideomycetes incertae sedis</taxon>
        <taxon>Microthyriales</taxon>
        <taxon>Microthyriaceae</taxon>
        <taxon>Microthyrium</taxon>
    </lineage>
</organism>
<dbReference type="SMART" id="SM00855">
    <property type="entry name" value="PGAM"/>
    <property type="match status" value="1"/>
</dbReference>
<keyword evidence="3" id="KW-1185">Reference proteome</keyword>
<sequence length="336" mass="37651">MRFALVSLFLQLNLVSAAYWKFSTDKLGLFVQEYPSVNANPPDFADDYLGLLKRSYETDQIHDPTSSTAEWDRFAYYVQHLNQISGSSEQYKVLYLGRHGEGYHNIAPKLFDQECFRCYWQTQEGSGNITWADASLTLTGVQQAERARDFWTTATDMDKIPAPEKFYSSSLARCLQTSNITFAGLPALGSKKIIVDERIREIMDGCSCNWRRAKSELQPLFPLHSYPADMPEQDAMYKPGMSESEQAFTVRVTDFLNSVWQSSETYVSVTAHAGTIHAILRIAGHPNPNFPMATGQVIPILVKGSKVEGARPVVNAAGPTPLRACQRSCGPSKLRR</sequence>
<feature type="chain" id="PRO_5025450881" evidence="1">
    <location>
        <begin position="18"/>
        <end position="336"/>
    </location>
</feature>
<proteinExistence type="predicted"/>
<dbReference type="InterPro" id="IPR050275">
    <property type="entry name" value="PGM_Phosphatase"/>
</dbReference>
<dbReference type="PANTHER" id="PTHR48100">
    <property type="entry name" value="BROAD-SPECIFICITY PHOSPHATASE YOR283W-RELATED"/>
    <property type="match status" value="1"/>
</dbReference>
<dbReference type="CDD" id="cd07067">
    <property type="entry name" value="HP_PGM_like"/>
    <property type="match status" value="1"/>
</dbReference>
<evidence type="ECO:0000313" key="2">
    <source>
        <dbReference type="EMBL" id="KAF2672311.1"/>
    </source>
</evidence>
<dbReference type="PANTHER" id="PTHR48100:SF1">
    <property type="entry name" value="HISTIDINE PHOSPHATASE FAMILY PROTEIN-RELATED"/>
    <property type="match status" value="1"/>
</dbReference>
<keyword evidence="1" id="KW-0732">Signal</keyword>
<accession>A0A6A6ULB9</accession>